<dbReference type="EMBL" id="JAPFFK010000020">
    <property type="protein sequence ID" value="KAJ6680373.1"/>
    <property type="molecule type" value="Genomic_DNA"/>
</dbReference>
<dbReference type="AlphaFoldDB" id="A0A9Q0SKI8"/>
<dbReference type="Proteomes" id="UP001151532">
    <property type="component" value="Chromosome 14"/>
</dbReference>
<reference evidence="1" key="1">
    <citation type="submission" date="2022-11" db="EMBL/GenBank/DDBJ databases">
        <authorList>
            <person name="Hyden B.L."/>
            <person name="Feng K."/>
            <person name="Yates T."/>
            <person name="Jawdy S."/>
            <person name="Smart L.B."/>
            <person name="Muchero W."/>
        </authorList>
    </citation>
    <scope>NUCLEOTIDE SEQUENCE</scope>
    <source>
        <tissue evidence="1">Shoot tip</tissue>
    </source>
</reference>
<organism evidence="1 2">
    <name type="scientific">Salix purpurea</name>
    <name type="common">Purple osier willow</name>
    <dbReference type="NCBI Taxonomy" id="77065"/>
    <lineage>
        <taxon>Eukaryota</taxon>
        <taxon>Viridiplantae</taxon>
        <taxon>Streptophyta</taxon>
        <taxon>Embryophyta</taxon>
        <taxon>Tracheophyta</taxon>
        <taxon>Spermatophyta</taxon>
        <taxon>Magnoliopsida</taxon>
        <taxon>eudicotyledons</taxon>
        <taxon>Gunneridae</taxon>
        <taxon>Pentapetalae</taxon>
        <taxon>rosids</taxon>
        <taxon>fabids</taxon>
        <taxon>Malpighiales</taxon>
        <taxon>Salicaceae</taxon>
        <taxon>Saliceae</taxon>
        <taxon>Salix</taxon>
    </lineage>
</organism>
<evidence type="ECO:0000313" key="2">
    <source>
        <dbReference type="Proteomes" id="UP001151532"/>
    </source>
</evidence>
<sequence>MEGRDSLSRLAGKRRRFLPNRRSPFHFHFHIHPCHIIPDPTSASGNDYLVENENENGRMMSPMESERNPNTAVV</sequence>
<protein>
    <submittedName>
        <fullName evidence="1">Uncharacterized protein</fullName>
    </submittedName>
</protein>
<accession>A0A9Q0SKI8</accession>
<reference evidence="1" key="2">
    <citation type="journal article" date="2023" name="Int. J. Mol. Sci.">
        <title>De Novo Assembly and Annotation of 11 Diverse Shrub Willow (Salix) Genomes Reveals Novel Gene Organization in Sex-Linked Regions.</title>
        <authorList>
            <person name="Hyden B."/>
            <person name="Feng K."/>
            <person name="Yates T.B."/>
            <person name="Jawdy S."/>
            <person name="Cereghino C."/>
            <person name="Smart L.B."/>
            <person name="Muchero W."/>
        </authorList>
    </citation>
    <scope>NUCLEOTIDE SEQUENCE</scope>
    <source>
        <tissue evidence="1">Shoot tip</tissue>
    </source>
</reference>
<evidence type="ECO:0000313" key="1">
    <source>
        <dbReference type="EMBL" id="KAJ6680373.1"/>
    </source>
</evidence>
<proteinExistence type="predicted"/>
<gene>
    <name evidence="1" type="ORF">OIU79_019980</name>
</gene>
<keyword evidence="2" id="KW-1185">Reference proteome</keyword>
<name>A0A9Q0SKI8_SALPP</name>
<comment type="caution">
    <text evidence="1">The sequence shown here is derived from an EMBL/GenBank/DDBJ whole genome shotgun (WGS) entry which is preliminary data.</text>
</comment>